<name>A0A9W5T9X7_BABOV</name>
<dbReference type="GO" id="GO:0000398">
    <property type="term" value="P:mRNA splicing, via spliceosome"/>
    <property type="evidence" value="ECO:0007669"/>
    <property type="project" value="UniProtKB-UniRule"/>
</dbReference>
<dbReference type="PANTHER" id="PTHR23142">
    <property type="entry name" value="PRE-MRNA-SPLICING FACTOR 38A-RELATED"/>
    <property type="match status" value="1"/>
</dbReference>
<organism evidence="9 10">
    <name type="scientific">Babesia ovis</name>
    <dbReference type="NCBI Taxonomy" id="5869"/>
    <lineage>
        <taxon>Eukaryota</taxon>
        <taxon>Sar</taxon>
        <taxon>Alveolata</taxon>
        <taxon>Apicomplexa</taxon>
        <taxon>Aconoidasida</taxon>
        <taxon>Piroplasmida</taxon>
        <taxon>Babesiidae</taxon>
        <taxon>Babesia</taxon>
    </lineage>
</organism>
<dbReference type="Pfam" id="PF03371">
    <property type="entry name" value="PRP38"/>
    <property type="match status" value="1"/>
</dbReference>
<dbReference type="EMBL" id="BLIY01000006">
    <property type="protein sequence ID" value="GFE53481.1"/>
    <property type="molecule type" value="Genomic_DNA"/>
</dbReference>
<accession>A0A9W5T9X7</accession>
<keyword evidence="10" id="KW-1185">Reference proteome</keyword>
<evidence type="ECO:0000256" key="2">
    <source>
        <dbReference type="ARBA" id="ARBA00006164"/>
    </source>
</evidence>
<evidence type="ECO:0000256" key="8">
    <source>
        <dbReference type="SAM" id="MobiDB-lite"/>
    </source>
</evidence>
<evidence type="ECO:0000313" key="10">
    <source>
        <dbReference type="Proteomes" id="UP001057455"/>
    </source>
</evidence>
<keyword evidence="3 7" id="KW-0507">mRNA processing</keyword>
<evidence type="ECO:0000256" key="5">
    <source>
        <dbReference type="ARBA" id="ARBA00023187"/>
    </source>
</evidence>
<evidence type="ECO:0000256" key="4">
    <source>
        <dbReference type="ARBA" id="ARBA00022728"/>
    </source>
</evidence>
<feature type="compositionally biased region" description="Basic and acidic residues" evidence="8">
    <location>
        <begin position="411"/>
        <end position="422"/>
    </location>
</feature>
<evidence type="ECO:0000256" key="3">
    <source>
        <dbReference type="ARBA" id="ARBA00022664"/>
    </source>
</evidence>
<evidence type="ECO:0000313" key="9">
    <source>
        <dbReference type="EMBL" id="GFE53481.1"/>
    </source>
</evidence>
<comment type="subcellular location">
    <subcellularLocation>
        <location evidence="1 7">Nucleus</location>
    </subcellularLocation>
</comment>
<evidence type="ECO:0000256" key="7">
    <source>
        <dbReference type="RuleBase" id="RU367025"/>
    </source>
</evidence>
<dbReference type="InterPro" id="IPR005037">
    <property type="entry name" value="PRP38"/>
</dbReference>
<dbReference type="Proteomes" id="UP001057455">
    <property type="component" value="Unassembled WGS sequence"/>
</dbReference>
<dbReference type="OrthoDB" id="3881at2759"/>
<reference evidence="9" key="1">
    <citation type="submission" date="2019-12" db="EMBL/GenBank/DDBJ databases">
        <title>Genome sequence of Babesia ovis.</title>
        <authorList>
            <person name="Yamagishi J."/>
            <person name="Sevinc F."/>
            <person name="Xuan X."/>
        </authorList>
    </citation>
    <scope>NUCLEOTIDE SEQUENCE</scope>
    <source>
        <strain evidence="9">Selcuk</strain>
    </source>
</reference>
<sequence>MYSSKEGLGPGEQHSTNGLANYDATINVNSNHIHPYNVSQQGNPAESGYYAYGYGIPVMTGLPAVSGAGESFVPPTAVQMDTYLQSPADTVTSTYNGHGTVATEDKFQNVQRCHMHNKPDLNCKFCRKYKSAVHELSRLSNQMNSQEKLEKPNQLPMTNSSTYNMNTLLLNNILNSDYYKSLATMNSHMDIINELAKYADHAEPYCSTASRAPSTLFCCLHKLFTLRLTEKQMESLIDCTKSPYARCCGFLYLRFVLPSDQLWDWFEPYLLDDETFVVSVNPSRKTTIGEFCERLLVEDKYFNTVLPRLPARFKNKHGPHLCTMSDHRRRRLRNLEKIDEFVTGKDVTAFVRGEWVEGTIQSVAEDYPTVTLELNNGEKESVDIAYVSLSKHVKLNSKRHRDSGSHGSRGSSDDDDRHETYGKSRKANSSKDDLLREYKRRESERALAVGKEYAKRPSSFKASLSSKMDNKHDR</sequence>
<dbReference type="GO" id="GO:0005681">
    <property type="term" value="C:spliceosomal complex"/>
    <property type="evidence" value="ECO:0007669"/>
    <property type="project" value="UniProtKB-KW"/>
</dbReference>
<feature type="compositionally biased region" description="Basic and acidic residues" evidence="8">
    <location>
        <begin position="429"/>
        <end position="445"/>
    </location>
</feature>
<dbReference type="AlphaFoldDB" id="A0A9W5T9X7"/>
<feature type="region of interest" description="Disordered" evidence="8">
    <location>
        <begin position="396"/>
        <end position="474"/>
    </location>
</feature>
<proteinExistence type="inferred from homology"/>
<comment type="caution">
    <text evidence="9">The sequence shown here is derived from an EMBL/GenBank/DDBJ whole genome shotgun (WGS) entry which is preliminary data.</text>
</comment>
<gene>
    <name evidence="9" type="ORF">BaOVIS_008850</name>
</gene>
<comment type="similarity">
    <text evidence="2 7">Belongs to the PRP38 family.</text>
</comment>
<keyword evidence="6 7" id="KW-0539">Nucleus</keyword>
<protein>
    <recommendedName>
        <fullName evidence="7">Pre-mRNA-splicing factor 38</fullName>
    </recommendedName>
</protein>
<evidence type="ECO:0000256" key="6">
    <source>
        <dbReference type="ARBA" id="ARBA00023242"/>
    </source>
</evidence>
<comment type="function">
    <text evidence="7">Required for pre-mRNA splicing.</text>
</comment>
<keyword evidence="4 7" id="KW-0747">Spliceosome</keyword>
<evidence type="ECO:0000256" key="1">
    <source>
        <dbReference type="ARBA" id="ARBA00004123"/>
    </source>
</evidence>
<keyword evidence="5 7" id="KW-0508">mRNA splicing</keyword>